<proteinExistence type="predicted"/>
<gene>
    <name evidence="1" type="ORF">PECUL_23A019445</name>
</gene>
<dbReference type="EMBL" id="OW240913">
    <property type="protein sequence ID" value="CAH2248836.1"/>
    <property type="molecule type" value="Genomic_DNA"/>
</dbReference>
<evidence type="ECO:0000313" key="1">
    <source>
        <dbReference type="EMBL" id="CAH2248836.1"/>
    </source>
</evidence>
<feature type="non-terminal residue" evidence="1">
    <location>
        <position position="1"/>
    </location>
</feature>
<sequence>VKLELKENKELRVNTEIQDYRDLSELQDHRAQKVNQDLLDCKDHQEIWGYLENTVYLGNKVPKEK</sequence>
<keyword evidence="2" id="KW-1185">Reference proteome</keyword>
<accession>A0AAD1RCV4</accession>
<reference evidence="1" key="1">
    <citation type="submission" date="2022-03" db="EMBL/GenBank/DDBJ databases">
        <authorList>
            <person name="Alioto T."/>
            <person name="Alioto T."/>
            <person name="Gomez Garrido J."/>
        </authorList>
    </citation>
    <scope>NUCLEOTIDE SEQUENCE</scope>
</reference>
<dbReference type="Proteomes" id="UP001295444">
    <property type="component" value="Chromosome 02"/>
</dbReference>
<name>A0AAD1RCV4_PELCU</name>
<protein>
    <submittedName>
        <fullName evidence="1">Uncharacterized protein</fullName>
    </submittedName>
</protein>
<organism evidence="1 2">
    <name type="scientific">Pelobates cultripes</name>
    <name type="common">Western spadefoot toad</name>
    <dbReference type="NCBI Taxonomy" id="61616"/>
    <lineage>
        <taxon>Eukaryota</taxon>
        <taxon>Metazoa</taxon>
        <taxon>Chordata</taxon>
        <taxon>Craniata</taxon>
        <taxon>Vertebrata</taxon>
        <taxon>Euteleostomi</taxon>
        <taxon>Amphibia</taxon>
        <taxon>Batrachia</taxon>
        <taxon>Anura</taxon>
        <taxon>Pelobatoidea</taxon>
        <taxon>Pelobatidae</taxon>
        <taxon>Pelobates</taxon>
    </lineage>
</organism>
<evidence type="ECO:0000313" key="2">
    <source>
        <dbReference type="Proteomes" id="UP001295444"/>
    </source>
</evidence>
<dbReference type="AlphaFoldDB" id="A0AAD1RCV4"/>
<feature type="non-terminal residue" evidence="1">
    <location>
        <position position="65"/>
    </location>
</feature>